<dbReference type="Proteomes" id="UP000237839">
    <property type="component" value="Unassembled WGS sequence"/>
</dbReference>
<evidence type="ECO:0000313" key="3">
    <source>
        <dbReference type="EMBL" id="PRC91035.1"/>
    </source>
</evidence>
<dbReference type="InterPro" id="IPR008020">
    <property type="entry name" value="G8P"/>
</dbReference>
<feature type="signal peptide" evidence="2">
    <location>
        <begin position="1"/>
        <end position="30"/>
    </location>
</feature>
<sequence length="72" mass="7286">MFQIKTLFTKKAVLSTVAASTLVLAQSAHAAIDTGAVVSALTDAAAAVAIVGAIVLTVQVAIKAYKFIARAL</sequence>
<name>A0A2S9GTJ6_9BURK</name>
<keyword evidence="2" id="KW-0732">Signal</keyword>
<accession>A0A2S9GTJ6</accession>
<comment type="caution">
    <text evidence="3">The sequence shown here is derived from an EMBL/GenBank/DDBJ whole genome shotgun (WGS) entry which is preliminary data.</text>
</comment>
<dbReference type="EMBL" id="PUGF01000030">
    <property type="protein sequence ID" value="PRC91035.1"/>
    <property type="molecule type" value="Genomic_DNA"/>
</dbReference>
<protein>
    <submittedName>
        <fullName evidence="3">Bacteriophage coat protein B</fullName>
    </submittedName>
</protein>
<reference evidence="3 4" key="1">
    <citation type="submission" date="2018-02" db="EMBL/GenBank/DDBJ databases">
        <title>Solimicrobium silvestre gen. nov., sp. nov., isolated from alpine forest soil.</title>
        <authorList>
            <person name="Margesin R."/>
            <person name="Albuquerque L."/>
            <person name="Zhang D.-C."/>
            <person name="Froufe H.J.C."/>
            <person name="Severino R."/>
            <person name="Roxo I."/>
            <person name="Egas C."/>
            <person name="Da Costa M.S."/>
        </authorList>
    </citation>
    <scope>NUCLEOTIDE SEQUENCE [LARGE SCALE GENOMIC DNA]</scope>
    <source>
        <strain evidence="3 4">S20-91</strain>
    </source>
</reference>
<keyword evidence="3" id="KW-0167">Capsid protein</keyword>
<feature type="transmembrane region" description="Helical" evidence="1">
    <location>
        <begin position="40"/>
        <end position="62"/>
    </location>
</feature>
<feature type="chain" id="PRO_5015692821" evidence="2">
    <location>
        <begin position="31"/>
        <end position="72"/>
    </location>
</feature>
<dbReference type="Pfam" id="PF05356">
    <property type="entry name" value="Phage_Coat_B"/>
    <property type="match status" value="1"/>
</dbReference>
<keyword evidence="4" id="KW-1185">Reference proteome</keyword>
<evidence type="ECO:0000313" key="4">
    <source>
        <dbReference type="Proteomes" id="UP000237839"/>
    </source>
</evidence>
<keyword evidence="3" id="KW-0946">Virion</keyword>
<organism evidence="3 4">
    <name type="scientific">Solimicrobium silvestre</name>
    <dbReference type="NCBI Taxonomy" id="2099400"/>
    <lineage>
        <taxon>Bacteria</taxon>
        <taxon>Pseudomonadati</taxon>
        <taxon>Pseudomonadota</taxon>
        <taxon>Betaproteobacteria</taxon>
        <taxon>Burkholderiales</taxon>
        <taxon>Oxalobacteraceae</taxon>
        <taxon>Solimicrobium</taxon>
    </lineage>
</organism>
<keyword evidence="1" id="KW-1133">Transmembrane helix</keyword>
<dbReference type="AlphaFoldDB" id="A0A2S9GTJ6"/>
<evidence type="ECO:0000256" key="2">
    <source>
        <dbReference type="SAM" id="SignalP"/>
    </source>
</evidence>
<keyword evidence="1" id="KW-0812">Transmembrane</keyword>
<evidence type="ECO:0000256" key="1">
    <source>
        <dbReference type="SAM" id="Phobius"/>
    </source>
</evidence>
<keyword evidence="1" id="KW-0472">Membrane</keyword>
<dbReference type="SUPFAM" id="SSF57987">
    <property type="entry name" value="Inovirus (filamentous phage) major coat protein"/>
    <property type="match status" value="1"/>
</dbReference>
<dbReference type="RefSeq" id="WP_105533955.1">
    <property type="nucleotide sequence ID" value="NZ_PUGF01000030.1"/>
</dbReference>
<proteinExistence type="predicted"/>
<gene>
    <name evidence="3" type="ORF">S2091_4223</name>
</gene>